<evidence type="ECO:0000313" key="4">
    <source>
        <dbReference type="EMBL" id="CAB5075539.1"/>
    </source>
</evidence>
<dbReference type="AlphaFoldDB" id="A0A6J7B5W4"/>
<protein>
    <submittedName>
        <fullName evidence="3">Unannotated protein</fullName>
    </submittedName>
</protein>
<evidence type="ECO:0000313" key="2">
    <source>
        <dbReference type="EMBL" id="CAB4693088.1"/>
    </source>
</evidence>
<dbReference type="EMBL" id="CAFBAA010000002">
    <property type="protein sequence ID" value="CAB4840597.1"/>
    <property type="molecule type" value="Genomic_DNA"/>
</dbReference>
<proteinExistence type="predicted"/>
<dbReference type="EMBL" id="CAEZXN010000012">
    <property type="protein sequence ID" value="CAB4693088.1"/>
    <property type="molecule type" value="Genomic_DNA"/>
</dbReference>
<gene>
    <name evidence="1" type="ORF">UFOPK2342_00111</name>
    <name evidence="2" type="ORF">UFOPK2423_00705</name>
    <name evidence="3" type="ORF">UFOPK3266_00169</name>
    <name evidence="4" type="ORF">UFOPK4367_00815</name>
</gene>
<evidence type="ECO:0000313" key="3">
    <source>
        <dbReference type="EMBL" id="CAB4840597.1"/>
    </source>
</evidence>
<name>A0A6J7B5W4_9ZZZZ</name>
<dbReference type="EMBL" id="CAFBRC010000045">
    <property type="protein sequence ID" value="CAB5075539.1"/>
    <property type="molecule type" value="Genomic_DNA"/>
</dbReference>
<reference evidence="3" key="1">
    <citation type="submission" date="2020-05" db="EMBL/GenBank/DDBJ databases">
        <authorList>
            <person name="Chiriac C."/>
            <person name="Salcher M."/>
            <person name="Ghai R."/>
            <person name="Kavagutti S V."/>
        </authorList>
    </citation>
    <scope>NUCLEOTIDE SEQUENCE</scope>
</reference>
<dbReference type="InterPro" id="IPR046040">
    <property type="entry name" value="DUF5998"/>
</dbReference>
<dbReference type="Pfam" id="PF19461">
    <property type="entry name" value="DUF5998"/>
    <property type="match status" value="1"/>
</dbReference>
<accession>A0A6J7B5W4</accession>
<organism evidence="3">
    <name type="scientific">freshwater metagenome</name>
    <dbReference type="NCBI Taxonomy" id="449393"/>
    <lineage>
        <taxon>unclassified sequences</taxon>
        <taxon>metagenomes</taxon>
        <taxon>ecological metagenomes</taxon>
    </lineage>
</organism>
<evidence type="ECO:0000313" key="1">
    <source>
        <dbReference type="EMBL" id="CAB4665521.1"/>
    </source>
</evidence>
<dbReference type="EMBL" id="CAEZXB010000001">
    <property type="protein sequence ID" value="CAB4665521.1"/>
    <property type="molecule type" value="Genomic_DNA"/>
</dbReference>
<sequence>MISAVEINEAIDATGYHPALVTEAVSDALGSDEPLAHFVAQETTFDSHEVRRHVTVAIVTETNFIVVHVDDEEVDGKTVVTATSESVSRNQIRSVMITRSADPNGKLAEVLVGIGWGGISRVELETNDCGNPNCDGDHGYSGVITSEDIQLRASRLAEGEESVRALLAFARSIQVSK</sequence>